<sequence length="767" mass="84540">MPATFRSKPSPFKFGGRKRKRRERIFAVSKRSTVAECLGIAHRFAASRRTSPGTIGVRIVLAGDRNLNRKPSMEGFVDAMAGQQSESPQPPKGLPSEDVVYGFMVEECILSAYERKMVTCPDHGDLRLAKISPDMGSGNFIEVAMKMLQPVDPGYGARHSDTIAYKAAWTKWQRDPLQYACKAYCTARQELSILLSLRHPHILSLVGVCCQPLSLVLHLAPRGALDALLRDHRRSGAHLPLHALQATVVQVAKALEYLHQQHIIYRDLKSENVLVWAFPAPFETGPSPVDVKLADYGISRATLPTGTKGFGGTEGFMAPEIMRYNGEEEYTDKVDCFSFGMFMYELLTLRLPFEGQDCVKDHILDGGRPLFTSREIAYPGYLLDLMVSCWAQQPRDRPSASQIVSIATAPEFTHLLDVVSLEKSESVLCAGVTCLPSAQEQAKWKKRASIALPSGRTQEYSNRAAKPSQSIRSQHRIQNGRSSVVFSADRSRRFCPNNRTLGLQAVRNIGREYTLFLWKSAQAISAGVARPELDAPGALSLCALQLGDNGCELWCGKAQGAIAIYPLRGSVVSGQEVVNHYEPPQDNFVVSCLCSSSEGQPTVWSYVYPGCVVYQWDCASRSILHRLDCSKLAPCSESLLSISIEEHLTPGRCQVTTMALVDTELYVGTTWGCLVVAEASTMRPITVFRPFEEEVKAILCLPPDGRRPPATQGGAESPVPSQRPSALLATVGKGYRNLLGRYLPTGGDCLHQNMHAILWRTDPWAEP</sequence>
<keyword evidence="2" id="KW-1185">Reference proteome</keyword>
<dbReference type="EMBL" id="JABSTQ010011314">
    <property type="protein sequence ID" value="KAG0412889.1"/>
    <property type="molecule type" value="Genomic_DNA"/>
</dbReference>
<name>A0AC60P129_IXOPE</name>
<reference evidence="1 2" key="1">
    <citation type="journal article" date="2020" name="Cell">
        <title>Large-Scale Comparative Analyses of Tick Genomes Elucidate Their Genetic Diversity and Vector Capacities.</title>
        <authorList>
            <consortium name="Tick Genome and Microbiome Consortium (TIGMIC)"/>
            <person name="Jia N."/>
            <person name="Wang J."/>
            <person name="Shi W."/>
            <person name="Du L."/>
            <person name="Sun Y."/>
            <person name="Zhan W."/>
            <person name="Jiang J.F."/>
            <person name="Wang Q."/>
            <person name="Zhang B."/>
            <person name="Ji P."/>
            <person name="Bell-Sakyi L."/>
            <person name="Cui X.M."/>
            <person name="Yuan T.T."/>
            <person name="Jiang B.G."/>
            <person name="Yang W.F."/>
            <person name="Lam T.T."/>
            <person name="Chang Q.C."/>
            <person name="Ding S.J."/>
            <person name="Wang X.J."/>
            <person name="Zhu J.G."/>
            <person name="Ruan X.D."/>
            <person name="Zhao L."/>
            <person name="Wei J.T."/>
            <person name="Ye R.Z."/>
            <person name="Que T.C."/>
            <person name="Du C.H."/>
            <person name="Zhou Y.H."/>
            <person name="Cheng J.X."/>
            <person name="Dai P.F."/>
            <person name="Guo W.B."/>
            <person name="Han X.H."/>
            <person name="Huang E.J."/>
            <person name="Li L.F."/>
            <person name="Wei W."/>
            <person name="Gao Y.C."/>
            <person name="Liu J.Z."/>
            <person name="Shao H.Z."/>
            <person name="Wang X."/>
            <person name="Wang C.C."/>
            <person name="Yang T.C."/>
            <person name="Huo Q.B."/>
            <person name="Li W."/>
            <person name="Chen H.Y."/>
            <person name="Chen S.E."/>
            <person name="Zhou L.G."/>
            <person name="Ni X.B."/>
            <person name="Tian J.H."/>
            <person name="Sheng Y."/>
            <person name="Liu T."/>
            <person name="Pan Y.S."/>
            <person name="Xia L.Y."/>
            <person name="Li J."/>
            <person name="Zhao F."/>
            <person name="Cao W.C."/>
        </authorList>
    </citation>
    <scope>NUCLEOTIDE SEQUENCE [LARGE SCALE GENOMIC DNA]</scope>
    <source>
        <strain evidence="1">Iper-2018</strain>
    </source>
</reference>
<comment type="caution">
    <text evidence="1">The sequence shown here is derived from an EMBL/GenBank/DDBJ whole genome shotgun (WGS) entry which is preliminary data.</text>
</comment>
<evidence type="ECO:0000313" key="1">
    <source>
        <dbReference type="EMBL" id="KAG0412889.1"/>
    </source>
</evidence>
<accession>A0AC60P129</accession>
<protein>
    <submittedName>
        <fullName evidence="1">Uncharacterized protein</fullName>
    </submittedName>
</protein>
<organism evidence="1 2">
    <name type="scientific">Ixodes persulcatus</name>
    <name type="common">Taiga tick</name>
    <dbReference type="NCBI Taxonomy" id="34615"/>
    <lineage>
        <taxon>Eukaryota</taxon>
        <taxon>Metazoa</taxon>
        <taxon>Ecdysozoa</taxon>
        <taxon>Arthropoda</taxon>
        <taxon>Chelicerata</taxon>
        <taxon>Arachnida</taxon>
        <taxon>Acari</taxon>
        <taxon>Parasitiformes</taxon>
        <taxon>Ixodida</taxon>
        <taxon>Ixodoidea</taxon>
        <taxon>Ixodidae</taxon>
        <taxon>Ixodinae</taxon>
        <taxon>Ixodes</taxon>
    </lineage>
</organism>
<proteinExistence type="predicted"/>
<gene>
    <name evidence="1" type="ORF">HPB47_009968</name>
</gene>
<dbReference type="Proteomes" id="UP000805193">
    <property type="component" value="Unassembled WGS sequence"/>
</dbReference>
<evidence type="ECO:0000313" key="2">
    <source>
        <dbReference type="Proteomes" id="UP000805193"/>
    </source>
</evidence>